<proteinExistence type="predicted"/>
<name>A0ACC5YB14_9TELE</name>
<evidence type="ECO:0000313" key="2">
    <source>
        <dbReference type="Proteomes" id="UP000830395"/>
    </source>
</evidence>
<protein>
    <submittedName>
        <fullName evidence="1">Uncharacterized protein</fullName>
    </submittedName>
</protein>
<dbReference type="Proteomes" id="UP000830395">
    <property type="component" value="Chromosome 5"/>
</dbReference>
<dbReference type="EMBL" id="CM040979">
    <property type="protein sequence ID" value="MCJ8732854.1"/>
    <property type="molecule type" value="Genomic_DNA"/>
</dbReference>
<reference evidence="1" key="1">
    <citation type="submission" date="2020-02" db="EMBL/GenBank/DDBJ databases">
        <title>Genome sequencing of the panga catfish, Pangasius djambal.</title>
        <authorList>
            <person name="Wen M."/>
            <person name="Zahm M."/>
            <person name="Roques C."/>
            <person name="Cabau C."/>
            <person name="Klopp C."/>
            <person name="Donnadieu C."/>
            <person name="Jouanno E."/>
            <person name="Avarre J.-C."/>
            <person name="Campet M."/>
            <person name="Ha T."/>
            <person name="Dugue R."/>
            <person name="Lampietro C."/>
            <person name="Louis A."/>
            <person name="Herpin A."/>
            <person name="Echchiki A."/>
            <person name="Berthelot C."/>
            <person name="Parey E."/>
            <person name="Roest-Crollius H."/>
            <person name="Braasch I."/>
            <person name="Postlethwait J.H."/>
            <person name="Bobe J."/>
            <person name="Montfort J."/>
            <person name="Bouchez O."/>
            <person name="Begum T."/>
            <person name="Schartl M."/>
            <person name="Gustiano R."/>
            <person name="Guiguen Y."/>
        </authorList>
    </citation>
    <scope>NUCLEOTIDE SEQUENCE</scope>
    <source>
        <strain evidence="1">Pdj_M5554</strain>
    </source>
</reference>
<evidence type="ECO:0000313" key="1">
    <source>
        <dbReference type="EMBL" id="MCJ8732854.1"/>
    </source>
</evidence>
<gene>
    <name evidence="1" type="ORF">PDJAM_G00216040</name>
</gene>
<accession>A0ACC5YB14</accession>
<sequence>MSRGIRASSLGPEARLGRARSPVRFGASFNSLSSTGGAVHPGEEKETMRGLNERLAGYLSQVRLLEEANSKLEAQIKEVLTERRAAGQRDWSSYEKTLSTMRDQVKEMTMENARLMLQIDNARLAADDFKVKFEAEIAARQGVEKDITSLRKIIDDTHMSHMQLESEVESLTEELIYLKKNHEEDVANVKGQIRDASVDVQMEAAKGQDLSETIDKVRQQYEKAAHKNHEETEAWYQAKFENISVEVSRNTDALQQGQSELNDLRRQKQGLEIDLQAMHNMNHSLEDTLNDTVGRYSRNVNSHNMVIQQLEAELADVHAQVTRQGAEYQALLNIKSKLEEEIATYHSLLEGTGLPSNGITDSGFPENGDLRGMGARDVNIKNTGPPKDVNVNNNGAFEDANIGGNGLGGYDESVEFSLAQALSAGPRYMIPEPPLNKEIVEEEMITQKDLELNAANTAMNKQYDQKEARQGMEEDSVILEEMKKEEETVNTVVEIQVEKKEEEEETVSPVVDTQMEKVEEAVSPRVDTQVEQVEEAVSPRVDIQVAEAVNPIVDTQGEKVEEAVSPVVDTQVEKVEEAVSLAVDTQVEKVEETVSLTVDTQVEKVEEAVSPTVDTQVEKVEEAVSPVVETQAEKVEEAVSPVVETQVEKVEEAVSPVVETQVEKVEEAVSPVVETQVEKVEEAVSPVVETLLEKVEETVSPVGDTQAKEEMELKSAVENINPEEEKEKQEGEKPENTEAELLQNVEE</sequence>
<keyword evidence="2" id="KW-1185">Reference proteome</keyword>
<comment type="caution">
    <text evidence="1">The sequence shown here is derived from an EMBL/GenBank/DDBJ whole genome shotgun (WGS) entry which is preliminary data.</text>
</comment>
<organism evidence="1 2">
    <name type="scientific">Pangasius djambal</name>
    <dbReference type="NCBI Taxonomy" id="1691987"/>
    <lineage>
        <taxon>Eukaryota</taxon>
        <taxon>Metazoa</taxon>
        <taxon>Chordata</taxon>
        <taxon>Craniata</taxon>
        <taxon>Vertebrata</taxon>
        <taxon>Euteleostomi</taxon>
        <taxon>Actinopterygii</taxon>
        <taxon>Neopterygii</taxon>
        <taxon>Teleostei</taxon>
        <taxon>Ostariophysi</taxon>
        <taxon>Siluriformes</taxon>
        <taxon>Pangasiidae</taxon>
        <taxon>Pangasius</taxon>
    </lineage>
</organism>